<dbReference type="SUPFAM" id="SSF116734">
    <property type="entry name" value="DNA methylase specificity domain"/>
    <property type="match status" value="2"/>
</dbReference>
<keyword evidence="5" id="KW-0255">Endonuclease</keyword>
<dbReference type="Pfam" id="PF01420">
    <property type="entry name" value="Methylase_S"/>
    <property type="match status" value="2"/>
</dbReference>
<keyword evidence="5" id="KW-0540">Nuclease</keyword>
<dbReference type="Gene3D" id="3.90.220.20">
    <property type="entry name" value="DNA methylase specificity domains"/>
    <property type="match status" value="2"/>
</dbReference>
<keyword evidence="6" id="KW-1185">Reference proteome</keyword>
<organism evidence="5 6">
    <name type="scientific">Jeotgalibaca porci</name>
    <dbReference type="NCBI Taxonomy" id="1868793"/>
    <lineage>
        <taxon>Bacteria</taxon>
        <taxon>Bacillati</taxon>
        <taxon>Bacillota</taxon>
        <taxon>Bacilli</taxon>
        <taxon>Lactobacillales</taxon>
        <taxon>Carnobacteriaceae</taxon>
        <taxon>Jeotgalibaca</taxon>
    </lineage>
</organism>
<dbReference type="Proteomes" id="UP000501830">
    <property type="component" value="Chromosome"/>
</dbReference>
<evidence type="ECO:0000256" key="1">
    <source>
        <dbReference type="ARBA" id="ARBA00010923"/>
    </source>
</evidence>
<dbReference type="Gene3D" id="1.10.287.1120">
    <property type="entry name" value="Bipartite methylase S protein"/>
    <property type="match status" value="1"/>
</dbReference>
<dbReference type="AlphaFoldDB" id="A0A6G7WF66"/>
<dbReference type="GO" id="GO:0004519">
    <property type="term" value="F:endonuclease activity"/>
    <property type="evidence" value="ECO:0007669"/>
    <property type="project" value="UniProtKB-KW"/>
</dbReference>
<keyword evidence="2" id="KW-0680">Restriction system</keyword>
<dbReference type="InterPro" id="IPR000055">
    <property type="entry name" value="Restrct_endonuc_typeI_TRD"/>
</dbReference>
<dbReference type="RefSeq" id="WP_166061917.1">
    <property type="nucleotide sequence ID" value="NZ_CP049889.1"/>
</dbReference>
<protein>
    <submittedName>
        <fullName evidence="5">Restriction endonuclease subunit S</fullName>
    </submittedName>
</protein>
<dbReference type="CDD" id="cd17273">
    <property type="entry name" value="RMtype1_S_EcoJA69PI-TRD1-CR1_like"/>
    <property type="match status" value="1"/>
</dbReference>
<dbReference type="EMBL" id="CP049889">
    <property type="protein sequence ID" value="QIK50876.1"/>
    <property type="molecule type" value="Genomic_DNA"/>
</dbReference>
<name>A0A6G7WF66_9LACT</name>
<gene>
    <name evidence="5" type="ORF">G7058_01710</name>
</gene>
<dbReference type="CDD" id="cd17275">
    <property type="entry name" value="RMtype1_S_MjaORF132P-TRD1-CR1_like"/>
    <property type="match status" value="1"/>
</dbReference>
<reference evidence="5 6" key="1">
    <citation type="journal article" date="2017" name="Int. J. Syst. Evol. Microbiol.">
        <title>Jeotgalibaca porci sp. nov. and Jeotgalibaca arthritidis sp. nov., isolated from pigs, and emended description of the genus Jeotgalibaca.</title>
        <authorList>
            <person name="Zamora L."/>
            <person name="Perez-Sancho M."/>
            <person name="Dominguez L."/>
            <person name="Fernandez-Garayzabal J.F."/>
            <person name="Vela A.I."/>
        </authorList>
    </citation>
    <scope>NUCLEOTIDE SEQUENCE [LARGE SCALE GENOMIC DNA]</scope>
    <source>
        <strain evidence="5 6">CCUG 69148</strain>
    </source>
</reference>
<evidence type="ECO:0000313" key="5">
    <source>
        <dbReference type="EMBL" id="QIK50876.1"/>
    </source>
</evidence>
<evidence type="ECO:0000259" key="4">
    <source>
        <dbReference type="Pfam" id="PF01420"/>
    </source>
</evidence>
<evidence type="ECO:0000256" key="2">
    <source>
        <dbReference type="ARBA" id="ARBA00022747"/>
    </source>
</evidence>
<feature type="domain" description="Type I restriction modification DNA specificity" evidence="4">
    <location>
        <begin position="224"/>
        <end position="402"/>
    </location>
</feature>
<dbReference type="InterPro" id="IPR052021">
    <property type="entry name" value="Type-I_RS_S_subunit"/>
</dbReference>
<sequence>MNKEKLIPRLRFKSFLKNLDWKYTKLGEVADIVGGGTPSTQVEKYWNGDINWFSPTEIGETSYLNSSERKITKLGLKKSSAKILPIGTVLFTSRAGIGKTAILEKESTTNQGFQSIVPKKNILNSYFIYSRSEEIKNYAEIVGAGSTFVEVSGKQLEKMMLLIPELKEQQKIGSFFEKIDKMIQLQQSKVNKVKNIKAAYLSEMFPKEGEKYPKRRFEGFQGVWRKIRLEQVLNQSGSGGTPRTTREDYYGGDIPFLGISDITNSNGYIFNTEKTITVNGLNNSAAWIVPKESISLAMYASVGKVAILKIKSATSQAFYNMVIKTQPTRDYIFQYLVKMEEENMWDRIISTGTQANLNAEKVRNLIIPIPIDIDEQEKIGSFFKNLDNQIYIEEEKLTKLEKLKQAYLNDMFV</sequence>
<dbReference type="GO" id="GO:0003677">
    <property type="term" value="F:DNA binding"/>
    <property type="evidence" value="ECO:0007669"/>
    <property type="project" value="UniProtKB-KW"/>
</dbReference>
<dbReference type="GO" id="GO:0009307">
    <property type="term" value="P:DNA restriction-modification system"/>
    <property type="evidence" value="ECO:0007669"/>
    <property type="project" value="UniProtKB-KW"/>
</dbReference>
<proteinExistence type="inferred from homology"/>
<feature type="domain" description="Type I restriction modification DNA specificity" evidence="4">
    <location>
        <begin position="19"/>
        <end position="194"/>
    </location>
</feature>
<keyword evidence="5" id="KW-0378">Hydrolase</keyword>
<dbReference type="PANTHER" id="PTHR30408">
    <property type="entry name" value="TYPE-1 RESTRICTION ENZYME ECOKI SPECIFICITY PROTEIN"/>
    <property type="match status" value="1"/>
</dbReference>
<keyword evidence="3" id="KW-0238">DNA-binding</keyword>
<comment type="similarity">
    <text evidence="1">Belongs to the type-I restriction system S methylase family.</text>
</comment>
<evidence type="ECO:0000313" key="6">
    <source>
        <dbReference type="Proteomes" id="UP000501830"/>
    </source>
</evidence>
<accession>A0A6G7WF66</accession>
<dbReference type="KEGG" id="jpo:G7058_01710"/>
<evidence type="ECO:0000256" key="3">
    <source>
        <dbReference type="ARBA" id="ARBA00023125"/>
    </source>
</evidence>
<dbReference type="REBASE" id="391952">
    <property type="entry name" value="S.Jpo69148ORF1715P"/>
</dbReference>
<dbReference type="PANTHER" id="PTHR30408:SF13">
    <property type="entry name" value="TYPE I RESTRICTION ENZYME HINDI SPECIFICITY SUBUNIT"/>
    <property type="match status" value="1"/>
</dbReference>
<dbReference type="GeneID" id="94551974"/>
<dbReference type="InterPro" id="IPR044946">
    <property type="entry name" value="Restrct_endonuc_typeI_TRD_sf"/>
</dbReference>